<organism evidence="1 2">
    <name type="scientific">Ectopseudomonas toyotomiensis</name>
    <dbReference type="NCBI Taxonomy" id="554344"/>
    <lineage>
        <taxon>Bacteria</taxon>
        <taxon>Pseudomonadati</taxon>
        <taxon>Pseudomonadota</taxon>
        <taxon>Gammaproteobacteria</taxon>
        <taxon>Pseudomonadales</taxon>
        <taxon>Pseudomonadaceae</taxon>
        <taxon>Ectopseudomonas</taxon>
    </lineage>
</organism>
<reference evidence="1 2" key="1">
    <citation type="submission" date="2021-02" db="EMBL/GenBank/DDBJ databases">
        <title>Whole genome sequencing of Pseudomonas alcaliphila strain SM2.</title>
        <authorList>
            <person name="Alshamsi M.S."/>
            <person name="Sudalaimuthuasari N."/>
            <person name="Kundu B."/>
            <person name="AlMaskari R.S."/>
            <person name="Elmahi Y."/>
            <person name="Mundra S."/>
            <person name="Chandran S."/>
            <person name="Malik S."/>
            <person name="Hazzouri K.M."/>
            <person name="Amiri K.M.A."/>
        </authorList>
    </citation>
    <scope>NUCLEOTIDE SEQUENCE [LARGE SCALE GENOMIC DNA]</scope>
    <source>
        <strain evidence="1 2">SM2</strain>
    </source>
</reference>
<accession>A0ABD7DT76</accession>
<dbReference type="EMBL" id="CP070505">
    <property type="protein sequence ID" value="QSL91723.1"/>
    <property type="molecule type" value="Genomic_DNA"/>
</dbReference>
<dbReference type="Proteomes" id="UP000663658">
    <property type="component" value="Chromosome"/>
</dbReference>
<gene>
    <name evidence="1" type="ORF">JWV26_18425</name>
</gene>
<evidence type="ECO:0000313" key="2">
    <source>
        <dbReference type="Proteomes" id="UP000663658"/>
    </source>
</evidence>
<protein>
    <submittedName>
        <fullName evidence="1">Uncharacterized protein</fullName>
    </submittedName>
</protein>
<sequence length="208" mass="23751">MLEIIQQNPLVSLALVIIPAIAAAWKIFDTLYVKPRDFRISVLEKNLDELKKEFQRPEQIQFTPQRTNNEFTPEPKLPTLQTDSVQNIEALSQSTTLLNDMVSFYKSWKDAALTELQRSHFEKSYTGQKILWRARLGDVTEEKDGLLWTSLMPESEPTHAAHVVAVFDSKHKEALLILRKGDVVTVSGVIDRFFLSPLIRDCTISRGV</sequence>
<dbReference type="KEGG" id="pty:JWV26_18425"/>
<name>A0ABD7DT76_9GAMM</name>
<proteinExistence type="predicted"/>
<dbReference type="AlphaFoldDB" id="A0ABD7DT76"/>
<evidence type="ECO:0000313" key="1">
    <source>
        <dbReference type="EMBL" id="QSL91723.1"/>
    </source>
</evidence>
<dbReference type="RefSeq" id="WP_206417513.1">
    <property type="nucleotide sequence ID" value="NZ_CP070505.1"/>
</dbReference>